<sequence length="119" mass="13081">MGENLSSAFDPSGEHSRTDDSDEPDVGGVRCLAQEHLDSGAGRVLLDFFGQIQVLSIQPSHYSTLMLRAHPLPSDMTDRFSELEPFHTAHRGKLQGAAPQLKIYDITSENCPPLDHPDL</sequence>
<evidence type="ECO:0000256" key="1">
    <source>
        <dbReference type="SAM" id="MobiDB-lite"/>
    </source>
</evidence>
<dbReference type="AlphaFoldDB" id="A0A9N7UCY1"/>
<dbReference type="EMBL" id="CADEAL010001154">
    <property type="protein sequence ID" value="CAB1429594.1"/>
    <property type="molecule type" value="Genomic_DNA"/>
</dbReference>
<feature type="region of interest" description="Disordered" evidence="1">
    <location>
        <begin position="1"/>
        <end position="27"/>
    </location>
</feature>
<accession>A0A9N7UCY1</accession>
<evidence type="ECO:0000313" key="2">
    <source>
        <dbReference type="EMBL" id="CAB1429594.1"/>
    </source>
</evidence>
<proteinExistence type="predicted"/>
<keyword evidence="3" id="KW-1185">Reference proteome</keyword>
<evidence type="ECO:0000313" key="3">
    <source>
        <dbReference type="Proteomes" id="UP001153269"/>
    </source>
</evidence>
<comment type="caution">
    <text evidence="2">The sequence shown here is derived from an EMBL/GenBank/DDBJ whole genome shotgun (WGS) entry which is preliminary data.</text>
</comment>
<protein>
    <submittedName>
        <fullName evidence="2">Uncharacterized protein</fullName>
    </submittedName>
</protein>
<gene>
    <name evidence="2" type="ORF">PLEPLA_LOCUS17572</name>
</gene>
<dbReference type="Proteomes" id="UP001153269">
    <property type="component" value="Unassembled WGS sequence"/>
</dbReference>
<reference evidence="2" key="1">
    <citation type="submission" date="2020-03" db="EMBL/GenBank/DDBJ databases">
        <authorList>
            <person name="Weist P."/>
        </authorList>
    </citation>
    <scope>NUCLEOTIDE SEQUENCE</scope>
</reference>
<organism evidence="2 3">
    <name type="scientific">Pleuronectes platessa</name>
    <name type="common">European plaice</name>
    <dbReference type="NCBI Taxonomy" id="8262"/>
    <lineage>
        <taxon>Eukaryota</taxon>
        <taxon>Metazoa</taxon>
        <taxon>Chordata</taxon>
        <taxon>Craniata</taxon>
        <taxon>Vertebrata</taxon>
        <taxon>Euteleostomi</taxon>
        <taxon>Actinopterygii</taxon>
        <taxon>Neopterygii</taxon>
        <taxon>Teleostei</taxon>
        <taxon>Neoteleostei</taxon>
        <taxon>Acanthomorphata</taxon>
        <taxon>Carangaria</taxon>
        <taxon>Pleuronectiformes</taxon>
        <taxon>Pleuronectoidei</taxon>
        <taxon>Pleuronectidae</taxon>
        <taxon>Pleuronectes</taxon>
    </lineage>
</organism>
<name>A0A9N7UCY1_PLEPL</name>